<evidence type="ECO:0000313" key="3">
    <source>
        <dbReference type="Proteomes" id="UP001055658"/>
    </source>
</evidence>
<keyword evidence="1" id="KW-0732">Signal</keyword>
<evidence type="ECO:0000313" key="2">
    <source>
        <dbReference type="EMBL" id="USD21355.1"/>
    </source>
</evidence>
<gene>
    <name evidence="2" type="ORF">MJO52_20230</name>
</gene>
<reference evidence="2" key="1">
    <citation type="submission" date="2022-02" db="EMBL/GenBank/DDBJ databases">
        <title>Coral-associated bacteria.</title>
        <authorList>
            <person name="Tang K."/>
            <person name="Wang X."/>
        </authorList>
    </citation>
    <scope>NUCLEOTIDE SEQUENCE</scope>
    <source>
        <strain evidence="2">SCSIO 43006</strain>
    </source>
</reference>
<name>A0ABY4VAP1_9GAMM</name>
<dbReference type="Proteomes" id="UP001055658">
    <property type="component" value="Chromosome"/>
</dbReference>
<accession>A0ABY4VAP1</accession>
<protein>
    <recommendedName>
        <fullName evidence="4">Lipoprotein</fullName>
    </recommendedName>
</protein>
<sequence length="113" mass="12786">MKPLSLRLLRHSGYALAIATGFALSACNGTGYPCGGGYDCSASYYGYSPYYSKSYYNLRGRYAHCHPDGTCHNMQHCNFYWDGNFYRLRPPAVVNTSYQVIDLPDPPYQARPY</sequence>
<dbReference type="EMBL" id="CP092418">
    <property type="protein sequence ID" value="USD21355.1"/>
    <property type="molecule type" value="Genomic_DNA"/>
</dbReference>
<dbReference type="PROSITE" id="PS51257">
    <property type="entry name" value="PROKAR_LIPOPROTEIN"/>
    <property type="match status" value="1"/>
</dbReference>
<evidence type="ECO:0008006" key="4">
    <source>
        <dbReference type="Google" id="ProtNLM"/>
    </source>
</evidence>
<feature type="signal peptide" evidence="1">
    <location>
        <begin position="1"/>
        <end position="17"/>
    </location>
</feature>
<evidence type="ECO:0000256" key="1">
    <source>
        <dbReference type="SAM" id="SignalP"/>
    </source>
</evidence>
<dbReference type="RefSeq" id="WP_252083753.1">
    <property type="nucleotide sequence ID" value="NZ_CP092418.1"/>
</dbReference>
<organism evidence="2 3">
    <name type="scientific">Microbulbifer variabilis</name>
    <dbReference type="NCBI Taxonomy" id="266805"/>
    <lineage>
        <taxon>Bacteria</taxon>
        <taxon>Pseudomonadati</taxon>
        <taxon>Pseudomonadota</taxon>
        <taxon>Gammaproteobacteria</taxon>
        <taxon>Cellvibrionales</taxon>
        <taxon>Microbulbiferaceae</taxon>
        <taxon>Microbulbifer</taxon>
    </lineage>
</organism>
<keyword evidence="3" id="KW-1185">Reference proteome</keyword>
<feature type="chain" id="PRO_5047350982" description="Lipoprotein" evidence="1">
    <location>
        <begin position="18"/>
        <end position="113"/>
    </location>
</feature>
<proteinExistence type="predicted"/>